<reference evidence="1 2" key="1">
    <citation type="submission" date="2011-11" db="EMBL/GenBank/DDBJ databases">
        <title>Improved High-Quality Draft sequence of Beggiatoa alba B18lD.</title>
        <authorList>
            <consortium name="US DOE Joint Genome Institute"/>
            <person name="Lucas S."/>
            <person name="Han J."/>
            <person name="Lapidus A."/>
            <person name="Cheng J.-F."/>
            <person name="Goodwin L."/>
            <person name="Pitluck S."/>
            <person name="Peters L."/>
            <person name="Mikhailova N."/>
            <person name="Held B."/>
            <person name="Detter J.C."/>
            <person name="Han C."/>
            <person name="Tapia R."/>
            <person name="Land M."/>
            <person name="Hauser L."/>
            <person name="Kyrpides N."/>
            <person name="Ivanova N."/>
            <person name="Pagani I."/>
            <person name="Samuel K."/>
            <person name="Teske A."/>
            <person name="Mueller J."/>
            <person name="Woyke T."/>
        </authorList>
    </citation>
    <scope>NUCLEOTIDE SEQUENCE [LARGE SCALE GENOMIC DNA]</scope>
    <source>
        <strain evidence="1 2">B18LD</strain>
    </source>
</reference>
<evidence type="ECO:0000313" key="2">
    <source>
        <dbReference type="Proteomes" id="UP000005744"/>
    </source>
</evidence>
<dbReference type="AlphaFoldDB" id="I3CKI6"/>
<sequence length="401" mass="46688">MIEASKLYGKSSLHIGESVYPCFIKVDLLAGTIHIHGNFKDVLDNRECTFEYLNSKRIFISEIEIENNYFPITGELEKLFISQISRKGLNLYTDSILARLFHINPNYNYDSFKVVPFSSKIEFNILSDKKIDSFEIWFKTSKENSTLIGQLNVFNKKFVLSSDKEYLVVRSHRLLTESEINKIRVGLSFVFGSETHVLYYVNGEKLIINLKTHIINNGLTPLNSLEGKLNALKCFLEHTIHFTEQQFERYENSLFLYLSGKTAPIYMNSRLSLFFICIESLFDGDQETPLEHKILKLFNLKNPKSYDQNKTTISFSFDKALSRALAKVRNVIMHQGVIAENIYEEYKSENSMTCIIDKCNNDCIDLWLYMCYLLDIYFLNNISYKGEYYNVSDKKIMNTKT</sequence>
<organism evidence="1 2">
    <name type="scientific">Beggiatoa alba B18LD</name>
    <dbReference type="NCBI Taxonomy" id="395493"/>
    <lineage>
        <taxon>Bacteria</taxon>
        <taxon>Pseudomonadati</taxon>
        <taxon>Pseudomonadota</taxon>
        <taxon>Gammaproteobacteria</taxon>
        <taxon>Thiotrichales</taxon>
        <taxon>Thiotrichaceae</taxon>
        <taxon>Beggiatoa</taxon>
    </lineage>
</organism>
<dbReference type="HOGENOM" id="CLU_686368_0_0_6"/>
<protein>
    <submittedName>
        <fullName evidence="1">Uncharacterized protein</fullName>
    </submittedName>
</protein>
<proteinExistence type="predicted"/>
<dbReference type="RefSeq" id="WP_002691920.1">
    <property type="nucleotide sequence ID" value="NZ_JH600070.1"/>
</dbReference>
<dbReference type="Proteomes" id="UP000005744">
    <property type="component" value="Unassembled WGS sequence"/>
</dbReference>
<gene>
    <name evidence="1" type="ORF">BegalDRAFT_3310</name>
</gene>
<evidence type="ECO:0000313" key="1">
    <source>
        <dbReference type="EMBL" id="EIJ44129.1"/>
    </source>
</evidence>
<keyword evidence="2" id="KW-1185">Reference proteome</keyword>
<accession>I3CKI6</accession>
<dbReference type="EMBL" id="JH600070">
    <property type="protein sequence ID" value="EIJ44129.1"/>
    <property type="molecule type" value="Genomic_DNA"/>
</dbReference>
<name>I3CKI6_9GAMM</name>